<accession>A0A9D1TWA7</accession>
<protein>
    <submittedName>
        <fullName evidence="2">Uncharacterized protein</fullName>
    </submittedName>
</protein>
<evidence type="ECO:0000313" key="3">
    <source>
        <dbReference type="Proteomes" id="UP000823933"/>
    </source>
</evidence>
<feature type="non-terminal residue" evidence="2">
    <location>
        <position position="81"/>
    </location>
</feature>
<comment type="caution">
    <text evidence="2">The sequence shown here is derived from an EMBL/GenBank/DDBJ whole genome shotgun (WGS) entry which is preliminary data.</text>
</comment>
<proteinExistence type="predicted"/>
<evidence type="ECO:0000256" key="1">
    <source>
        <dbReference type="SAM" id="Phobius"/>
    </source>
</evidence>
<keyword evidence="1" id="KW-0812">Transmembrane</keyword>
<dbReference type="AlphaFoldDB" id="A0A9D1TWA7"/>
<name>A0A9D1TWA7_9FIRM</name>
<feature type="transmembrane region" description="Helical" evidence="1">
    <location>
        <begin position="47"/>
        <end position="67"/>
    </location>
</feature>
<keyword evidence="1" id="KW-0472">Membrane</keyword>
<gene>
    <name evidence="2" type="ORF">H9890_00965</name>
</gene>
<reference evidence="2" key="2">
    <citation type="submission" date="2021-04" db="EMBL/GenBank/DDBJ databases">
        <authorList>
            <person name="Gilroy R."/>
        </authorList>
    </citation>
    <scope>NUCLEOTIDE SEQUENCE</scope>
    <source>
        <strain evidence="2">ChiHcolR34-3080</strain>
    </source>
</reference>
<organism evidence="2 3">
    <name type="scientific">Candidatus Faecalibacterium intestinigallinarum</name>
    <dbReference type="NCBI Taxonomy" id="2838581"/>
    <lineage>
        <taxon>Bacteria</taxon>
        <taxon>Bacillati</taxon>
        <taxon>Bacillota</taxon>
        <taxon>Clostridia</taxon>
        <taxon>Eubacteriales</taxon>
        <taxon>Oscillospiraceae</taxon>
        <taxon>Faecalibacterium</taxon>
    </lineage>
</organism>
<sequence>MEEFRVSTRLVLSNLCAPIGYHTRGFLSSPVRKKICASPFRTSGRAALRHFCALFRLFLFVTGLQVFPLDFSYFHAMINKA</sequence>
<keyword evidence="1" id="KW-1133">Transmembrane helix</keyword>
<reference evidence="2" key="1">
    <citation type="journal article" date="2021" name="PeerJ">
        <title>Extensive microbial diversity within the chicken gut microbiome revealed by metagenomics and culture.</title>
        <authorList>
            <person name="Gilroy R."/>
            <person name="Ravi A."/>
            <person name="Getino M."/>
            <person name="Pursley I."/>
            <person name="Horton D.L."/>
            <person name="Alikhan N.F."/>
            <person name="Baker D."/>
            <person name="Gharbi K."/>
            <person name="Hall N."/>
            <person name="Watson M."/>
            <person name="Adriaenssens E.M."/>
            <person name="Foster-Nyarko E."/>
            <person name="Jarju S."/>
            <person name="Secka A."/>
            <person name="Antonio M."/>
            <person name="Oren A."/>
            <person name="Chaudhuri R.R."/>
            <person name="La Ragione R."/>
            <person name="Hildebrand F."/>
            <person name="Pallen M.J."/>
        </authorList>
    </citation>
    <scope>NUCLEOTIDE SEQUENCE</scope>
    <source>
        <strain evidence="2">ChiHcolR34-3080</strain>
    </source>
</reference>
<dbReference type="Proteomes" id="UP000823933">
    <property type="component" value="Unassembled WGS sequence"/>
</dbReference>
<evidence type="ECO:0000313" key="2">
    <source>
        <dbReference type="EMBL" id="HIW07954.1"/>
    </source>
</evidence>
<dbReference type="EMBL" id="DXHQ01000012">
    <property type="protein sequence ID" value="HIW07954.1"/>
    <property type="molecule type" value="Genomic_DNA"/>
</dbReference>